<dbReference type="InterPro" id="IPR011021">
    <property type="entry name" value="Arrestin-like_N"/>
</dbReference>
<protein>
    <submittedName>
        <fullName evidence="5">Arrestin domain-containing protein 3</fullName>
    </submittedName>
</protein>
<dbReference type="Gene3D" id="2.60.40.640">
    <property type="match status" value="2"/>
</dbReference>
<comment type="similarity">
    <text evidence="1">Belongs to the arrestin family.</text>
</comment>
<dbReference type="Pfam" id="PF02752">
    <property type="entry name" value="Arrestin_C"/>
    <property type="match status" value="1"/>
</dbReference>
<evidence type="ECO:0000256" key="2">
    <source>
        <dbReference type="ARBA" id="ARBA00022606"/>
    </source>
</evidence>
<dbReference type="GeneID" id="108007940"/>
<dbReference type="InterPro" id="IPR014756">
    <property type="entry name" value="Ig_E-set"/>
</dbReference>
<accession>A0ABM4TSN8</accession>
<evidence type="ECO:0000256" key="1">
    <source>
        <dbReference type="ARBA" id="ARBA00005298"/>
    </source>
</evidence>
<dbReference type="InterPro" id="IPR050357">
    <property type="entry name" value="Arrestin_domain-protein"/>
</dbReference>
<keyword evidence="2" id="KW-0716">Sensory transduction</keyword>
<dbReference type="SMART" id="SM01017">
    <property type="entry name" value="Arrestin_C"/>
    <property type="match status" value="1"/>
</dbReference>
<dbReference type="InterPro" id="IPR011022">
    <property type="entry name" value="Arrestin_C-like"/>
</dbReference>
<evidence type="ECO:0000313" key="5">
    <source>
        <dbReference type="RefSeq" id="XP_070852984.1"/>
    </source>
</evidence>
<gene>
    <name evidence="5" type="primary">LOC108007940</name>
</gene>
<evidence type="ECO:0000313" key="4">
    <source>
        <dbReference type="Proteomes" id="UP001652628"/>
    </source>
</evidence>
<dbReference type="PANTHER" id="PTHR11188:SF167">
    <property type="entry name" value="ARRESTIN C-TERMINAL-LIKE DOMAIN-CONTAINING PROTEIN-RELATED"/>
    <property type="match status" value="1"/>
</dbReference>
<evidence type="ECO:0000259" key="3">
    <source>
        <dbReference type="SMART" id="SM01017"/>
    </source>
</evidence>
<dbReference type="InterPro" id="IPR014752">
    <property type="entry name" value="Arrestin-like_C"/>
</dbReference>
<dbReference type="Proteomes" id="UP001652628">
    <property type="component" value="Chromosome 3"/>
</dbReference>
<reference evidence="5" key="1">
    <citation type="submission" date="2025-08" db="UniProtKB">
        <authorList>
            <consortium name="RefSeq"/>
        </authorList>
    </citation>
    <scope>IDENTIFICATION</scope>
</reference>
<proteinExistence type="inferred from homology"/>
<dbReference type="PANTHER" id="PTHR11188">
    <property type="entry name" value="ARRESTIN DOMAIN CONTAINING PROTEIN"/>
    <property type="match status" value="1"/>
</dbReference>
<organism evidence="4 5">
    <name type="scientific">Drosophila suzukii</name>
    <name type="common">Spotted-wing drosophila fruit fly</name>
    <dbReference type="NCBI Taxonomy" id="28584"/>
    <lineage>
        <taxon>Eukaryota</taxon>
        <taxon>Metazoa</taxon>
        <taxon>Ecdysozoa</taxon>
        <taxon>Arthropoda</taxon>
        <taxon>Hexapoda</taxon>
        <taxon>Insecta</taxon>
        <taxon>Pterygota</taxon>
        <taxon>Neoptera</taxon>
        <taxon>Endopterygota</taxon>
        <taxon>Diptera</taxon>
        <taxon>Brachycera</taxon>
        <taxon>Muscomorpha</taxon>
        <taxon>Ephydroidea</taxon>
        <taxon>Drosophilidae</taxon>
        <taxon>Drosophila</taxon>
        <taxon>Sophophora</taxon>
    </lineage>
</organism>
<dbReference type="Pfam" id="PF00339">
    <property type="entry name" value="Arrestin_N"/>
    <property type="match status" value="1"/>
</dbReference>
<keyword evidence="4" id="KW-1185">Reference proteome</keyword>
<name>A0ABM4TSN8_DROSZ</name>
<sequence>MPSKCFFEFDRPDLIFYSGETINGRVTLTTTSEKSVNVIYVLFEGEAKVHWGESRTMTVNGQTQQYTQHFRGKQTYVNTRNNVFGSGNFPAGTHTYSFCIPLPLDCPSSVVGQYGKISYEISLVVDRHWRFNNVFKKSLTVLQTYNLNMSPELLVPLMREDIKHFCCWPCRSGPVLSTLTIPFGGYAPGQKIHFTLEIDNQSSGYDLEGIEVKLKQIYTFQAQTPRHKTREKEHSLSQSCQEERVLRLSKRIINYTLAIPSVPPSTRTEGHIILVSYRVIVSLKMGHCNVDSDFEVPIVIGTIPLVQSAENPSRAAEWIPETPNTPAGAAADLPPSYDKCKPPTFEEATNFGERFVDIDADEHNRTDDFIPRYPMYTNFALPSAPPLPAEESITYPQQHVPLNCGSSADRFTQSYC</sequence>
<dbReference type="RefSeq" id="XP_070852984.1">
    <property type="nucleotide sequence ID" value="XM_070996883.1"/>
</dbReference>
<feature type="domain" description="Arrestin C-terminal-like" evidence="3">
    <location>
        <begin position="171"/>
        <end position="305"/>
    </location>
</feature>
<dbReference type="SUPFAM" id="SSF81296">
    <property type="entry name" value="E set domains"/>
    <property type="match status" value="2"/>
</dbReference>